<reference evidence="1 2" key="1">
    <citation type="submission" date="2017-05" db="EMBL/GenBank/DDBJ databases">
        <title>Whole genome sequence of Pseudomonas putida isolate 1312 commercialized as a biostimulant.</title>
        <authorList>
            <person name="Crovadore J."/>
            <person name="Blanc P."/>
            <person name="Chablais R."/>
            <person name="Cochard B."/>
            <person name="Grizard D."/>
            <person name="Lefort F."/>
        </authorList>
    </citation>
    <scope>NUCLEOTIDE SEQUENCE [LARGE SCALE GENOMIC DNA]</scope>
    <source>
        <strain evidence="1 2">1312</strain>
    </source>
</reference>
<comment type="caution">
    <text evidence="1">The sequence shown here is derived from an EMBL/GenBank/DDBJ whole genome shotgun (WGS) entry which is preliminary data.</text>
</comment>
<gene>
    <name evidence="1" type="ORF">B8W72_14900</name>
</gene>
<dbReference type="AlphaFoldDB" id="A0A1Y3L1I4"/>
<dbReference type="Proteomes" id="UP000196082">
    <property type="component" value="Unassembled WGS sequence"/>
</dbReference>
<name>A0A1Y3L1I4_PSEPU</name>
<evidence type="ECO:0000313" key="2">
    <source>
        <dbReference type="Proteomes" id="UP000196082"/>
    </source>
</evidence>
<accession>A0A1Y3L1I4</accession>
<dbReference type="RefSeq" id="WP_086976565.1">
    <property type="nucleotide sequence ID" value="NZ_NFSB01000077.1"/>
</dbReference>
<protein>
    <submittedName>
        <fullName evidence="1">Uncharacterized protein</fullName>
    </submittedName>
</protein>
<organism evidence="1 2">
    <name type="scientific">Pseudomonas putida</name>
    <name type="common">Arthrobacter siderocapsulatus</name>
    <dbReference type="NCBI Taxonomy" id="303"/>
    <lineage>
        <taxon>Bacteria</taxon>
        <taxon>Pseudomonadati</taxon>
        <taxon>Pseudomonadota</taxon>
        <taxon>Gammaproteobacteria</taxon>
        <taxon>Pseudomonadales</taxon>
        <taxon>Pseudomonadaceae</taxon>
        <taxon>Pseudomonas</taxon>
    </lineage>
</organism>
<dbReference type="EMBL" id="NFSB01000077">
    <property type="protein sequence ID" value="OUM31795.1"/>
    <property type="molecule type" value="Genomic_DNA"/>
</dbReference>
<proteinExistence type="predicted"/>
<sequence>MIIECKDWKAQHDKMPPGTRLRVHGTITVSHPGIVPVLVKRRMQDKSFALALELELHQQDGNFMQVVCDKEVLFETQDEHGQIPKVDIIHDGKLIACITDIVETH</sequence>
<evidence type="ECO:0000313" key="1">
    <source>
        <dbReference type="EMBL" id="OUM31795.1"/>
    </source>
</evidence>